<evidence type="ECO:0000313" key="6">
    <source>
        <dbReference type="Proteomes" id="UP001152797"/>
    </source>
</evidence>
<sequence length="309" mass="34088">MAAFSDVGAICSEASCRRQVRAAVKRIFCPPPASPASDYFAVALANGILEALPGTSQIYSAGRPGCKEQISAHNALQCQRCGQMVCVHHRFEDQHPCVDLEAAVKEALKVARKSLRQEEFAEAVRTLGKVFGNILSQPKNEKYRSLRKDNAVVKEKLKHPSCIASLQLCGFFDDGDFFVCPDSRDLTTMRRVCGLLKEVPLTEGVRIVDGVIMRPPKVEAKETTSSSTNRGYVATPSRPPPVAGSNARPKSAFDFQRRERDTQQAQADDLQELRRQQKEQQKGLQCASREILDVASSNRLEAPLSCKIL</sequence>
<dbReference type="InterPro" id="IPR018997">
    <property type="entry name" value="PUB_domain"/>
</dbReference>
<accession>A0A9P1BK35</accession>
<dbReference type="Gene3D" id="1.20.58.2190">
    <property type="match status" value="1"/>
</dbReference>
<dbReference type="EMBL" id="CAMXCT030000105">
    <property type="protein sequence ID" value="CAL4761210.1"/>
    <property type="molecule type" value="Genomic_DNA"/>
</dbReference>
<dbReference type="SUPFAM" id="SSF143503">
    <property type="entry name" value="PUG domain-like"/>
    <property type="match status" value="1"/>
</dbReference>
<dbReference type="InterPro" id="IPR036339">
    <property type="entry name" value="PUB-like_dom_sf"/>
</dbReference>
<protein>
    <submittedName>
        <fullName evidence="5">PUB domain-containing protein</fullName>
    </submittedName>
</protein>
<dbReference type="SUPFAM" id="SSF118310">
    <property type="entry name" value="AN1-like Zinc finger"/>
    <property type="match status" value="1"/>
</dbReference>
<dbReference type="InterPro" id="IPR035896">
    <property type="entry name" value="AN1-like_Znf"/>
</dbReference>
<dbReference type="EMBL" id="CAMXCT020000105">
    <property type="protein sequence ID" value="CAL1127273.1"/>
    <property type="molecule type" value="Genomic_DNA"/>
</dbReference>
<feature type="domain" description="PUB" evidence="3">
    <location>
        <begin position="118"/>
        <end position="189"/>
    </location>
</feature>
<dbReference type="Proteomes" id="UP001152797">
    <property type="component" value="Unassembled WGS sequence"/>
</dbReference>
<reference evidence="4" key="1">
    <citation type="submission" date="2022-10" db="EMBL/GenBank/DDBJ databases">
        <authorList>
            <person name="Chen Y."/>
            <person name="Dougan E. K."/>
            <person name="Chan C."/>
            <person name="Rhodes N."/>
            <person name="Thang M."/>
        </authorList>
    </citation>
    <scope>NUCLEOTIDE SEQUENCE</scope>
</reference>
<feature type="coiled-coil region" evidence="1">
    <location>
        <begin position="260"/>
        <end position="290"/>
    </location>
</feature>
<keyword evidence="1" id="KW-0175">Coiled coil</keyword>
<evidence type="ECO:0000313" key="5">
    <source>
        <dbReference type="EMBL" id="CAL4761210.1"/>
    </source>
</evidence>
<dbReference type="AlphaFoldDB" id="A0A9P1BK35"/>
<dbReference type="CDD" id="cd09212">
    <property type="entry name" value="PUB"/>
    <property type="match status" value="1"/>
</dbReference>
<feature type="region of interest" description="Disordered" evidence="2">
    <location>
        <begin position="218"/>
        <end position="249"/>
    </location>
</feature>
<evidence type="ECO:0000256" key="1">
    <source>
        <dbReference type="SAM" id="Coils"/>
    </source>
</evidence>
<dbReference type="Pfam" id="PF09409">
    <property type="entry name" value="PUB"/>
    <property type="match status" value="1"/>
</dbReference>
<proteinExistence type="predicted"/>
<dbReference type="EMBL" id="CAMXCT010000105">
    <property type="protein sequence ID" value="CAI3973898.1"/>
    <property type="molecule type" value="Genomic_DNA"/>
</dbReference>
<comment type="caution">
    <text evidence="4">The sequence shown here is derived from an EMBL/GenBank/DDBJ whole genome shotgun (WGS) entry which is preliminary data.</text>
</comment>
<reference evidence="5 6" key="2">
    <citation type="submission" date="2024-05" db="EMBL/GenBank/DDBJ databases">
        <authorList>
            <person name="Chen Y."/>
            <person name="Shah S."/>
            <person name="Dougan E. K."/>
            <person name="Thang M."/>
            <person name="Chan C."/>
        </authorList>
    </citation>
    <scope>NUCLEOTIDE SEQUENCE [LARGE SCALE GENOMIC DNA]</scope>
</reference>
<evidence type="ECO:0000256" key="2">
    <source>
        <dbReference type="SAM" id="MobiDB-lite"/>
    </source>
</evidence>
<name>A0A9P1BK35_9DINO</name>
<gene>
    <name evidence="4" type="ORF">C1SCF055_LOCUS2344</name>
</gene>
<dbReference type="OrthoDB" id="409136at2759"/>
<organism evidence="4">
    <name type="scientific">Cladocopium goreaui</name>
    <dbReference type="NCBI Taxonomy" id="2562237"/>
    <lineage>
        <taxon>Eukaryota</taxon>
        <taxon>Sar</taxon>
        <taxon>Alveolata</taxon>
        <taxon>Dinophyceae</taxon>
        <taxon>Suessiales</taxon>
        <taxon>Symbiodiniaceae</taxon>
        <taxon>Cladocopium</taxon>
    </lineage>
</organism>
<evidence type="ECO:0000313" key="4">
    <source>
        <dbReference type="EMBL" id="CAI3973898.1"/>
    </source>
</evidence>
<keyword evidence="6" id="KW-1185">Reference proteome</keyword>
<dbReference type="SMART" id="SM00580">
    <property type="entry name" value="PUG"/>
    <property type="match status" value="1"/>
</dbReference>
<evidence type="ECO:0000259" key="3">
    <source>
        <dbReference type="Pfam" id="PF09409"/>
    </source>
</evidence>